<evidence type="ECO:0000259" key="2">
    <source>
        <dbReference type="Pfam" id="PF22691"/>
    </source>
</evidence>
<sequence length="399" mass="41489">MAARGIGGRVAIVGMGCTSFGDLPGRGVDDLLVDAALEAVASTRLEIGDVDAFWLGTYASSVAGTTLSKPLKLDGKPVSRNENFCVTGSDAFRNACFAVASGAYDVAMAIGAEKTGDTGTAGVPGTPPPGDGTLLEITPPGLFGYLSDGYLAAYGISPEELKTALTHISYKNHANGVDNPRAAYRQLISKERIASTPNLAGNLSLLDCGGLTDGGAAAIVCRAEDAHRYTDTPIYVHGMGMAVGPGTGAIDPAYDYTGFPEVAAAGREAYRQAGVTDVPAQIGMAEVHDCFTVTELVLMEDLQFTPRGTSWRAVLDGAFDRDGMLPVNPDGGLQSFGHPIGASGIRMLFECWLQLRGEAGRRQLDLDGRFAMTQNLGGWPGECVAFVSVLGGERAAEVG</sequence>
<dbReference type="PANTHER" id="PTHR42870:SF1">
    <property type="entry name" value="NON-SPECIFIC LIPID-TRANSFER PROTEIN-LIKE 2"/>
    <property type="match status" value="1"/>
</dbReference>
<dbReference type="InterPro" id="IPR020616">
    <property type="entry name" value="Thiolase_N"/>
</dbReference>
<evidence type="ECO:0000313" key="3">
    <source>
        <dbReference type="EMBL" id="MBB4660646.1"/>
    </source>
</evidence>
<dbReference type="Pfam" id="PF00108">
    <property type="entry name" value="Thiolase_N"/>
    <property type="match status" value="1"/>
</dbReference>
<dbReference type="AlphaFoldDB" id="A0A840I6V3"/>
<organism evidence="3 4">
    <name type="scientific">Conexibacter arvalis</name>
    <dbReference type="NCBI Taxonomy" id="912552"/>
    <lineage>
        <taxon>Bacteria</taxon>
        <taxon>Bacillati</taxon>
        <taxon>Actinomycetota</taxon>
        <taxon>Thermoleophilia</taxon>
        <taxon>Solirubrobacterales</taxon>
        <taxon>Conexibacteraceae</taxon>
        <taxon>Conexibacter</taxon>
    </lineage>
</organism>
<gene>
    <name evidence="3" type="ORF">BDZ31_000219</name>
</gene>
<comment type="caution">
    <text evidence="3">The sequence shown here is derived from an EMBL/GenBank/DDBJ whole genome shotgun (WGS) entry which is preliminary data.</text>
</comment>
<accession>A0A840I6V3</accession>
<dbReference type="RefSeq" id="WP_183338151.1">
    <property type="nucleotide sequence ID" value="NZ_JACHNU010000001.1"/>
</dbReference>
<dbReference type="Proteomes" id="UP000585272">
    <property type="component" value="Unassembled WGS sequence"/>
</dbReference>
<proteinExistence type="predicted"/>
<dbReference type="PANTHER" id="PTHR42870">
    <property type="entry name" value="ACETYL-COA C-ACETYLTRANSFERASE"/>
    <property type="match status" value="1"/>
</dbReference>
<dbReference type="NCBIfam" id="NF004810">
    <property type="entry name" value="PRK06157.1"/>
    <property type="match status" value="1"/>
</dbReference>
<keyword evidence="3" id="KW-0808">Transferase</keyword>
<feature type="domain" description="Thiolase N-terminal" evidence="1">
    <location>
        <begin position="10"/>
        <end position="182"/>
    </location>
</feature>
<dbReference type="InterPro" id="IPR002155">
    <property type="entry name" value="Thiolase"/>
</dbReference>
<reference evidence="3 4" key="1">
    <citation type="submission" date="2020-08" db="EMBL/GenBank/DDBJ databases">
        <title>Genomic Encyclopedia of Archaeal and Bacterial Type Strains, Phase II (KMG-II): from individual species to whole genera.</title>
        <authorList>
            <person name="Goeker M."/>
        </authorList>
    </citation>
    <scope>NUCLEOTIDE SEQUENCE [LARGE SCALE GENOMIC DNA]</scope>
    <source>
        <strain evidence="3 4">DSM 23288</strain>
    </source>
</reference>
<protein>
    <submittedName>
        <fullName evidence="3">Acetyl-CoA C-acetyltransferase</fullName>
        <ecNumber evidence="3">2.3.1.9</ecNumber>
    </submittedName>
</protein>
<dbReference type="CDD" id="cd00829">
    <property type="entry name" value="SCP-x_thiolase"/>
    <property type="match status" value="1"/>
</dbReference>
<dbReference type="PIRSF" id="PIRSF000429">
    <property type="entry name" value="Ac-CoA_Ac_transf"/>
    <property type="match status" value="1"/>
</dbReference>
<dbReference type="InterPro" id="IPR016039">
    <property type="entry name" value="Thiolase-like"/>
</dbReference>
<keyword evidence="3" id="KW-0012">Acyltransferase</keyword>
<dbReference type="InterPro" id="IPR055140">
    <property type="entry name" value="Thiolase_C_2"/>
</dbReference>
<keyword evidence="4" id="KW-1185">Reference proteome</keyword>
<dbReference type="Gene3D" id="3.40.47.10">
    <property type="match status" value="1"/>
</dbReference>
<evidence type="ECO:0000313" key="4">
    <source>
        <dbReference type="Proteomes" id="UP000585272"/>
    </source>
</evidence>
<dbReference type="EMBL" id="JACHNU010000001">
    <property type="protein sequence ID" value="MBB4660646.1"/>
    <property type="molecule type" value="Genomic_DNA"/>
</dbReference>
<name>A0A840I6V3_9ACTN</name>
<dbReference type="GO" id="GO:0003985">
    <property type="term" value="F:acetyl-CoA C-acetyltransferase activity"/>
    <property type="evidence" value="ECO:0007669"/>
    <property type="project" value="UniProtKB-EC"/>
</dbReference>
<evidence type="ECO:0000259" key="1">
    <source>
        <dbReference type="Pfam" id="PF00108"/>
    </source>
</evidence>
<feature type="domain" description="Thiolase C-terminal" evidence="2">
    <location>
        <begin position="252"/>
        <end position="379"/>
    </location>
</feature>
<dbReference type="EC" id="2.3.1.9" evidence="3"/>
<dbReference type="SUPFAM" id="SSF53901">
    <property type="entry name" value="Thiolase-like"/>
    <property type="match status" value="1"/>
</dbReference>
<dbReference type="Pfam" id="PF22691">
    <property type="entry name" value="Thiolase_C_1"/>
    <property type="match status" value="1"/>
</dbReference>